<dbReference type="AlphaFoldDB" id="A0A1I7YEX4"/>
<name>A0A1I7YEX4_9BILA</name>
<evidence type="ECO:0000313" key="2">
    <source>
        <dbReference type="Proteomes" id="UP000095287"/>
    </source>
</evidence>
<feature type="region of interest" description="Disordered" evidence="1">
    <location>
        <begin position="129"/>
        <end position="150"/>
    </location>
</feature>
<keyword evidence="2" id="KW-1185">Reference proteome</keyword>
<feature type="compositionally biased region" description="Basic and acidic residues" evidence="1">
    <location>
        <begin position="129"/>
        <end position="144"/>
    </location>
</feature>
<dbReference type="Proteomes" id="UP000095287">
    <property type="component" value="Unplaced"/>
</dbReference>
<reference evidence="3" key="1">
    <citation type="submission" date="2016-11" db="UniProtKB">
        <authorList>
            <consortium name="WormBaseParasite"/>
        </authorList>
    </citation>
    <scope>IDENTIFICATION</scope>
</reference>
<organism evidence="2 3">
    <name type="scientific">Steinernema glaseri</name>
    <dbReference type="NCBI Taxonomy" id="37863"/>
    <lineage>
        <taxon>Eukaryota</taxon>
        <taxon>Metazoa</taxon>
        <taxon>Ecdysozoa</taxon>
        <taxon>Nematoda</taxon>
        <taxon>Chromadorea</taxon>
        <taxon>Rhabditida</taxon>
        <taxon>Tylenchina</taxon>
        <taxon>Panagrolaimomorpha</taxon>
        <taxon>Strongyloidoidea</taxon>
        <taxon>Steinernematidae</taxon>
        <taxon>Steinernema</taxon>
    </lineage>
</organism>
<proteinExistence type="predicted"/>
<sequence>MNSQMLACRSELPLGVPIPQTVILRGAMKGVLATNCSGGRTRRRFIFLHDVFQASILCHRYSCCIICFRSLRTPTVIFASCQFFLLDFYAHRPVLIFAPLFVIQREARSSLHPGIRKSKLLSQLKSVRPERDLPSLRPPKDASLRPRPSSRPRPLHIFLNDQLRELYQCINLFLIRRFDLGRPPCQFWPTPS</sequence>
<evidence type="ECO:0000256" key="1">
    <source>
        <dbReference type="SAM" id="MobiDB-lite"/>
    </source>
</evidence>
<evidence type="ECO:0000313" key="3">
    <source>
        <dbReference type="WBParaSite" id="L893_g15600.t1"/>
    </source>
</evidence>
<accession>A0A1I7YEX4</accession>
<protein>
    <submittedName>
        <fullName evidence="3">Uncharacterized protein</fullName>
    </submittedName>
</protein>
<dbReference type="WBParaSite" id="L893_g15600.t1">
    <property type="protein sequence ID" value="L893_g15600.t1"/>
    <property type="gene ID" value="L893_g15600"/>
</dbReference>